<organism evidence="2 3">
    <name type="scientific">Paraburkholderia ribeironis</name>
    <dbReference type="NCBI Taxonomy" id="1247936"/>
    <lineage>
        <taxon>Bacteria</taxon>
        <taxon>Pseudomonadati</taxon>
        <taxon>Pseudomonadota</taxon>
        <taxon>Betaproteobacteria</taxon>
        <taxon>Burkholderiales</taxon>
        <taxon>Burkholderiaceae</taxon>
        <taxon>Paraburkholderia</taxon>
    </lineage>
</organism>
<dbReference type="STRING" id="1247936.BN2475_120102"/>
<sequence length="78" mass="8365">MRDRPRQGQEAARQARDREEARLGTRESAPDALADLIQGIGVWPGLTGLRGGMLIGRAALVGAVQVSPCKLDRISRTA</sequence>
<dbReference type="Proteomes" id="UP000187012">
    <property type="component" value="Unassembled WGS sequence"/>
</dbReference>
<dbReference type="AlphaFoldDB" id="A0A1N7RR16"/>
<proteinExistence type="predicted"/>
<reference evidence="2 3" key="1">
    <citation type="submission" date="2016-12" db="EMBL/GenBank/DDBJ databases">
        <authorList>
            <person name="Song W.-J."/>
            <person name="Kurnit D.M."/>
        </authorList>
    </citation>
    <scope>NUCLEOTIDE SEQUENCE [LARGE SCALE GENOMIC DNA]</scope>
    <source>
        <strain evidence="2 3">STM7296</strain>
    </source>
</reference>
<evidence type="ECO:0000313" key="3">
    <source>
        <dbReference type="Proteomes" id="UP000187012"/>
    </source>
</evidence>
<accession>A0A1N7RR16</accession>
<keyword evidence="3" id="KW-1185">Reference proteome</keyword>
<evidence type="ECO:0000313" key="2">
    <source>
        <dbReference type="EMBL" id="SIT37580.1"/>
    </source>
</evidence>
<gene>
    <name evidence="2" type="ORF">BN2475_120102</name>
</gene>
<name>A0A1N7RR16_9BURK</name>
<evidence type="ECO:0000256" key="1">
    <source>
        <dbReference type="SAM" id="MobiDB-lite"/>
    </source>
</evidence>
<protein>
    <submittedName>
        <fullName evidence="2">Uncharacterized protein</fullName>
    </submittedName>
</protein>
<dbReference type="EMBL" id="CYGX02000012">
    <property type="protein sequence ID" value="SIT37580.1"/>
    <property type="molecule type" value="Genomic_DNA"/>
</dbReference>
<feature type="region of interest" description="Disordered" evidence="1">
    <location>
        <begin position="1"/>
        <end position="28"/>
    </location>
</feature>